<reference evidence="2 3" key="1">
    <citation type="submission" date="2017-04" db="EMBL/GenBank/DDBJ databases">
        <title>Genome Sequence of Marinobacter salarius strain SMR5 Isolated from a culture of the Diatom Skeletonema marinoi.</title>
        <authorList>
            <person name="Topel M."/>
            <person name="Pinder M.I.M."/>
            <person name="Johansson O.N."/>
            <person name="Kourtchenko O."/>
            <person name="Godhe A."/>
            <person name="Clarke A.K."/>
        </authorList>
    </citation>
    <scope>NUCLEOTIDE SEQUENCE [LARGE SCALE GENOMIC DNA]</scope>
    <source>
        <strain evidence="2 3">SMR5</strain>
        <plasmid evidence="3">Plasmid psmr5</plasmid>
    </source>
</reference>
<dbReference type="Gene3D" id="1.10.260.40">
    <property type="entry name" value="lambda repressor-like DNA-binding domains"/>
    <property type="match status" value="1"/>
</dbReference>
<dbReference type="SUPFAM" id="SSF47413">
    <property type="entry name" value="lambda repressor-like DNA-binding domains"/>
    <property type="match status" value="1"/>
</dbReference>
<dbReference type="Proteomes" id="UP000193100">
    <property type="component" value="Plasmid pSMR5"/>
</dbReference>
<proteinExistence type="predicted"/>
<evidence type="ECO:0000313" key="2">
    <source>
        <dbReference type="EMBL" id="ARM86325.1"/>
    </source>
</evidence>
<dbReference type="NCBIfam" id="TIGR02607">
    <property type="entry name" value="antidote_HigA"/>
    <property type="match status" value="1"/>
</dbReference>
<gene>
    <name evidence="2" type="primary">higA</name>
    <name evidence="2" type="ORF">MARSALSMR5_04308</name>
</gene>
<evidence type="ECO:0000313" key="3">
    <source>
        <dbReference type="Proteomes" id="UP000193100"/>
    </source>
</evidence>
<geneLocation type="plasmid" evidence="3">
    <name>psmr5</name>
</geneLocation>
<feature type="domain" description="HTH cro/C1-type" evidence="1">
    <location>
        <begin position="35"/>
        <end position="74"/>
    </location>
</feature>
<dbReference type="EMBL" id="CP020932">
    <property type="protein sequence ID" value="ARM86325.1"/>
    <property type="molecule type" value="Genomic_DNA"/>
</dbReference>
<dbReference type="InterPro" id="IPR010982">
    <property type="entry name" value="Lambda_DNA-bd_dom_sf"/>
</dbReference>
<accession>A0A1W6KFW0</accession>
<dbReference type="GO" id="GO:0003677">
    <property type="term" value="F:DNA binding"/>
    <property type="evidence" value="ECO:0007669"/>
    <property type="project" value="InterPro"/>
</dbReference>
<dbReference type="PROSITE" id="PS50943">
    <property type="entry name" value="HTH_CROC1"/>
    <property type="match status" value="1"/>
</dbReference>
<dbReference type="InterPro" id="IPR013430">
    <property type="entry name" value="Toxin_antidote_HigA"/>
</dbReference>
<organism evidence="2 3">
    <name type="scientific">Marinobacter salarius</name>
    <dbReference type="NCBI Taxonomy" id="1420917"/>
    <lineage>
        <taxon>Bacteria</taxon>
        <taxon>Pseudomonadati</taxon>
        <taxon>Pseudomonadota</taxon>
        <taxon>Gammaproteobacteria</taxon>
        <taxon>Pseudomonadales</taxon>
        <taxon>Marinobacteraceae</taxon>
        <taxon>Marinobacter</taxon>
    </lineage>
</organism>
<dbReference type="InterPro" id="IPR001387">
    <property type="entry name" value="Cro/C1-type_HTH"/>
</dbReference>
<name>A0A1W6KFW0_9GAMM</name>
<sequence>MAHSIVKDRDGRIEHPGFILDRFFGRLSVSHSFTATNIGLSRATMHRVCHGKGRVTVDIAKRIEKAFGVPANFFLVQQAAWDLAAIEEDDYLDVKPVADSVISQYALKVVLGGDQAADSPVKSLNGSPANHVQASEYGVS</sequence>
<dbReference type="CDD" id="cd00093">
    <property type="entry name" value="HTH_XRE"/>
    <property type="match status" value="1"/>
</dbReference>
<protein>
    <submittedName>
        <fullName evidence="2">Antitoxin HigA</fullName>
    </submittedName>
</protein>
<evidence type="ECO:0000259" key="1">
    <source>
        <dbReference type="PROSITE" id="PS50943"/>
    </source>
</evidence>
<keyword evidence="2" id="KW-0614">Plasmid</keyword>
<dbReference type="AlphaFoldDB" id="A0A1W6KFW0"/>